<keyword evidence="1" id="KW-0812">Transmembrane</keyword>
<reference evidence="3" key="2">
    <citation type="submission" date="2013-04" db="EMBL/GenBank/DDBJ databases">
        <title>Bisphenol A degrading Sphingobium sp. strain BiD32.</title>
        <authorList>
            <person name="Nielsen J.L."/>
            <person name="Zhou N.A."/>
            <person name="Kjeldal H."/>
        </authorList>
    </citation>
    <scope>NUCLEOTIDE SEQUENCE [LARGE SCALE GENOMIC DNA]</scope>
    <source>
        <strain evidence="3">BiD32</strain>
    </source>
</reference>
<comment type="caution">
    <text evidence="2">The sequence shown here is derived from an EMBL/GenBank/DDBJ whole genome shotgun (WGS) entry which is preliminary data.</text>
</comment>
<dbReference type="AlphaFoldDB" id="N1MLN6"/>
<accession>N1MLN6</accession>
<gene>
    <name evidence="2" type="ORF">EBBID32_8630</name>
</gene>
<sequence>MAIESHVRAPPVPLAAAAVDAIGIVMLPTADVSVVFTVVYEIAVVAFGRVHDPIRAGAVQKFKRKVFYLGGFDPRGVRFYHQLYRDQAGRYDRLSGEDVIVSGRRAGPAGSVVSTLWSVDNAQAGVETDYEFLRWEDLVGKVWIRNPLKLAWRSIATYVGHGRFMQFKRMKKLRPGPVLTICYPPFLAVMIPLLFALLPALLLWTVLPFWAAALAGIVISAVASGKWLNKLVVPWLLRFTYYHHTLAAGGPGEALDARLDAFARRIADELDEPWDEVLFLTHSAGTILGMSVMRRLFDLRGTRLPDHFAMVGMGQVVPVVALRTDARWYHADLRALADKHFRYVDLSFPPDGAAYFNVNPLLLESESYAARVDMLSPRFHLFYDPENYHGGWSNKYEAHFDYLRVGDRLSPVDFLSLTAGRRTLDDAIAAFRTIP</sequence>
<name>N1MLN6_9SPHN</name>
<evidence type="ECO:0000313" key="2">
    <source>
        <dbReference type="EMBL" id="CCW16527.1"/>
    </source>
</evidence>
<evidence type="ECO:0000256" key="1">
    <source>
        <dbReference type="SAM" id="Phobius"/>
    </source>
</evidence>
<dbReference type="Proteomes" id="UP000013201">
    <property type="component" value="Unassembled WGS sequence"/>
</dbReference>
<feature type="transmembrane region" description="Helical" evidence="1">
    <location>
        <begin position="178"/>
        <end position="203"/>
    </location>
</feature>
<evidence type="ECO:0000313" key="3">
    <source>
        <dbReference type="Proteomes" id="UP000013201"/>
    </source>
</evidence>
<protein>
    <submittedName>
        <fullName evidence="2">Probable integral membrane protein Cj1412c</fullName>
    </submittedName>
</protein>
<feature type="transmembrane region" description="Helical" evidence="1">
    <location>
        <begin position="209"/>
        <end position="228"/>
    </location>
</feature>
<keyword evidence="1" id="KW-0472">Membrane</keyword>
<dbReference type="EMBL" id="CAVK010000041">
    <property type="protein sequence ID" value="CCW16527.1"/>
    <property type="molecule type" value="Genomic_DNA"/>
</dbReference>
<keyword evidence="1" id="KW-1133">Transmembrane helix</keyword>
<keyword evidence="3" id="KW-1185">Reference proteome</keyword>
<organism evidence="2 3">
    <name type="scientific">Sphingobium indicum BiD32</name>
    <dbReference type="NCBI Taxonomy" id="1301087"/>
    <lineage>
        <taxon>Bacteria</taxon>
        <taxon>Pseudomonadati</taxon>
        <taxon>Pseudomonadota</taxon>
        <taxon>Alphaproteobacteria</taxon>
        <taxon>Sphingomonadales</taxon>
        <taxon>Sphingomonadaceae</taxon>
        <taxon>Sphingobium</taxon>
    </lineage>
</organism>
<reference evidence="2 3" key="1">
    <citation type="submission" date="2013-03" db="EMBL/GenBank/DDBJ databases">
        <authorList>
            <person name="Le V."/>
        </authorList>
    </citation>
    <scope>NUCLEOTIDE SEQUENCE [LARGE SCALE GENOMIC DNA]</scope>
    <source>
        <strain evidence="2 3">BiD32</strain>
    </source>
</reference>
<proteinExistence type="predicted"/>